<name>A0A835KC76_9POAL</name>
<dbReference type="Proteomes" id="UP000636709">
    <property type="component" value="Unassembled WGS sequence"/>
</dbReference>
<dbReference type="Pfam" id="PF20241">
    <property type="entry name" value="DUF6598"/>
    <property type="match status" value="1"/>
</dbReference>
<dbReference type="EMBL" id="JACEFO010001651">
    <property type="protein sequence ID" value="KAF8726305.1"/>
    <property type="molecule type" value="Genomic_DNA"/>
</dbReference>
<feature type="domain" description="DUF6598" evidence="1">
    <location>
        <begin position="18"/>
        <end position="268"/>
    </location>
</feature>
<comment type="caution">
    <text evidence="2">The sequence shown here is derived from an EMBL/GenBank/DDBJ whole genome shotgun (WGS) entry which is preliminary data.</text>
</comment>
<dbReference type="OrthoDB" id="678692at2759"/>
<organism evidence="2 3">
    <name type="scientific">Digitaria exilis</name>
    <dbReference type="NCBI Taxonomy" id="1010633"/>
    <lineage>
        <taxon>Eukaryota</taxon>
        <taxon>Viridiplantae</taxon>
        <taxon>Streptophyta</taxon>
        <taxon>Embryophyta</taxon>
        <taxon>Tracheophyta</taxon>
        <taxon>Spermatophyta</taxon>
        <taxon>Magnoliopsida</taxon>
        <taxon>Liliopsida</taxon>
        <taxon>Poales</taxon>
        <taxon>Poaceae</taxon>
        <taxon>PACMAD clade</taxon>
        <taxon>Panicoideae</taxon>
        <taxon>Panicodae</taxon>
        <taxon>Paniceae</taxon>
        <taxon>Anthephorinae</taxon>
        <taxon>Digitaria</taxon>
    </lineage>
</organism>
<reference evidence="2" key="1">
    <citation type="submission" date="2020-07" db="EMBL/GenBank/DDBJ databases">
        <title>Genome sequence and genetic diversity analysis of an under-domesticated orphan crop, white fonio (Digitaria exilis).</title>
        <authorList>
            <person name="Bennetzen J.L."/>
            <person name="Chen S."/>
            <person name="Ma X."/>
            <person name="Wang X."/>
            <person name="Yssel A.E.J."/>
            <person name="Chaluvadi S.R."/>
            <person name="Johnson M."/>
            <person name="Gangashetty P."/>
            <person name="Hamidou F."/>
            <person name="Sanogo M.D."/>
            <person name="Zwaenepoel A."/>
            <person name="Wallace J."/>
            <person name="Van De Peer Y."/>
            <person name="Van Deynze A."/>
        </authorList>
    </citation>
    <scope>NUCLEOTIDE SEQUENCE</scope>
    <source>
        <tissue evidence="2">Leaves</tissue>
    </source>
</reference>
<sequence>MRYTDGPILPMSAGPCDTMEVFFVKVAQISGGLHWPLDVYGAVAVRDSLDRKRNYLFRRDRNKCQTLTSPQACFRKQDSLLELTGPSRAILLRDEPVFEIELKVKGEGNSSSQDDVLCLDIFGYNNISYKGKVSYAMTEVLSSIHSRMQVRFAHVKRSIEATIFARITEGSGNFSLCLTAYSTSIREDVVLLDSRGQNVPVNEDGKVELQRRVVVVEEQGKLILRVKAVQLGDTSDSSHCIERELKLPARSAHRSESYFQIGSSRLHFMVAWSYLP</sequence>
<gene>
    <name evidence="2" type="ORF">HU200_019765</name>
</gene>
<proteinExistence type="predicted"/>
<protein>
    <recommendedName>
        <fullName evidence="1">DUF6598 domain-containing protein</fullName>
    </recommendedName>
</protein>
<dbReference type="PANTHER" id="PTHR33065:SF131">
    <property type="entry name" value="EXPRESSED PROTEIN"/>
    <property type="match status" value="1"/>
</dbReference>
<evidence type="ECO:0000259" key="1">
    <source>
        <dbReference type="Pfam" id="PF20241"/>
    </source>
</evidence>
<keyword evidence="3" id="KW-1185">Reference proteome</keyword>
<evidence type="ECO:0000313" key="3">
    <source>
        <dbReference type="Proteomes" id="UP000636709"/>
    </source>
</evidence>
<evidence type="ECO:0000313" key="2">
    <source>
        <dbReference type="EMBL" id="KAF8726305.1"/>
    </source>
</evidence>
<dbReference type="PANTHER" id="PTHR33065">
    <property type="entry name" value="OS07G0486400 PROTEIN"/>
    <property type="match status" value="1"/>
</dbReference>
<dbReference type="InterPro" id="IPR046533">
    <property type="entry name" value="DUF6598"/>
</dbReference>
<dbReference type="AlphaFoldDB" id="A0A835KC76"/>
<accession>A0A835KC76</accession>